<name>A0A0E9PB57_ANGAN</name>
<reference evidence="1" key="1">
    <citation type="submission" date="2014-11" db="EMBL/GenBank/DDBJ databases">
        <authorList>
            <person name="Amaro Gonzalez C."/>
        </authorList>
    </citation>
    <scope>NUCLEOTIDE SEQUENCE</scope>
</reference>
<reference evidence="1" key="2">
    <citation type="journal article" date="2015" name="Fish Shellfish Immunol.">
        <title>Early steps in the European eel (Anguilla anguilla)-Vibrio vulnificus interaction in the gills: Role of the RtxA13 toxin.</title>
        <authorList>
            <person name="Callol A."/>
            <person name="Pajuelo D."/>
            <person name="Ebbesson L."/>
            <person name="Teles M."/>
            <person name="MacKenzie S."/>
            <person name="Amaro C."/>
        </authorList>
    </citation>
    <scope>NUCLEOTIDE SEQUENCE</scope>
</reference>
<sequence>MACSCLTLCYVVMTNRIQNSSIIFSPVVKKKHPTGHC</sequence>
<proteinExistence type="predicted"/>
<dbReference type="EMBL" id="GBXM01107484">
    <property type="protein sequence ID" value="JAH01093.1"/>
    <property type="molecule type" value="Transcribed_RNA"/>
</dbReference>
<organism evidence="1">
    <name type="scientific">Anguilla anguilla</name>
    <name type="common">European freshwater eel</name>
    <name type="synonym">Muraena anguilla</name>
    <dbReference type="NCBI Taxonomy" id="7936"/>
    <lineage>
        <taxon>Eukaryota</taxon>
        <taxon>Metazoa</taxon>
        <taxon>Chordata</taxon>
        <taxon>Craniata</taxon>
        <taxon>Vertebrata</taxon>
        <taxon>Euteleostomi</taxon>
        <taxon>Actinopterygii</taxon>
        <taxon>Neopterygii</taxon>
        <taxon>Teleostei</taxon>
        <taxon>Anguilliformes</taxon>
        <taxon>Anguillidae</taxon>
        <taxon>Anguilla</taxon>
    </lineage>
</organism>
<accession>A0A0E9PB57</accession>
<protein>
    <submittedName>
        <fullName evidence="1">Uncharacterized protein</fullName>
    </submittedName>
</protein>
<evidence type="ECO:0000313" key="1">
    <source>
        <dbReference type="EMBL" id="JAH01093.1"/>
    </source>
</evidence>
<dbReference type="AlphaFoldDB" id="A0A0E9PB57"/>